<feature type="domain" description="Cytidyltransferase-like" evidence="13">
    <location>
        <begin position="237"/>
        <end position="348"/>
    </location>
</feature>
<dbReference type="InterPro" id="IPR044608">
    <property type="entry name" value="Ect1/PCYT2"/>
</dbReference>
<dbReference type="GO" id="GO:0004306">
    <property type="term" value="F:ethanolamine-phosphate cytidylyltransferase activity"/>
    <property type="evidence" value="ECO:0007669"/>
    <property type="project" value="UniProtKB-EC"/>
</dbReference>
<dbReference type="InterPro" id="IPR004821">
    <property type="entry name" value="Cyt_trans-like"/>
</dbReference>
<keyword evidence="4" id="KW-0808">Transferase</keyword>
<dbReference type="PANTHER" id="PTHR45780">
    <property type="entry name" value="ETHANOLAMINE-PHOSPHATE CYTIDYLYLTRANSFERASE"/>
    <property type="match status" value="1"/>
</dbReference>
<feature type="region of interest" description="Disordered" evidence="12">
    <location>
        <begin position="1"/>
        <end position="21"/>
    </location>
</feature>
<sequence>MDAEENIPTEGNWPVDPQEDQPISPDRLWVDGCFDFTHHGHAGAMLQAKQLGTELLVGIHSDEAIMHNKGPTVMTLDERIAAVEACRWSDRAIPYAPYVTYLPWVSHYGCKYVVHGNDITTDSEGKDTYRYVKEAGRFLEVKRTPGISTTDLVGRMLLFSKSHFIKDINEALSRNGTDGIETGKQMFERLSQYATDRTGKKPWVELHCYSETSESLAEEIKTLVPGVKPSPDQRIVYVDGSFDLFSSGHIEFLKQVISIEQEHINHSDPTSSPAYITVGLHSDQTVNRKKGTNYPIMNLYERALCTLQCKYVNAIILNAPWTLTTTYLNNFPYGTPKAVYHGATAISKGDPYAVPKKMGLYARVPQHRYAHVNAEQIVQRILANRASYEDRQRKKGWKQEGEAELLRKEKEEAALGTS</sequence>
<name>A0A8H3EP21_9LECA</name>
<evidence type="ECO:0000256" key="6">
    <source>
        <dbReference type="ARBA" id="ARBA00023098"/>
    </source>
</evidence>
<dbReference type="GO" id="GO:0006646">
    <property type="term" value="P:phosphatidylethanolamine biosynthetic process"/>
    <property type="evidence" value="ECO:0007669"/>
    <property type="project" value="UniProtKB-UniPathway"/>
</dbReference>
<dbReference type="Gene3D" id="3.40.50.620">
    <property type="entry name" value="HUPs"/>
    <property type="match status" value="2"/>
</dbReference>
<keyword evidence="6" id="KW-0443">Lipid metabolism</keyword>
<organism evidence="14 15">
    <name type="scientific">Gomphillus americanus</name>
    <dbReference type="NCBI Taxonomy" id="1940652"/>
    <lineage>
        <taxon>Eukaryota</taxon>
        <taxon>Fungi</taxon>
        <taxon>Dikarya</taxon>
        <taxon>Ascomycota</taxon>
        <taxon>Pezizomycotina</taxon>
        <taxon>Lecanoromycetes</taxon>
        <taxon>OSLEUM clade</taxon>
        <taxon>Ostropomycetidae</taxon>
        <taxon>Ostropales</taxon>
        <taxon>Graphidaceae</taxon>
        <taxon>Gomphilloideae</taxon>
        <taxon>Gomphillus</taxon>
    </lineage>
</organism>
<dbReference type="GO" id="GO:0005737">
    <property type="term" value="C:cytoplasm"/>
    <property type="evidence" value="ECO:0007669"/>
    <property type="project" value="TreeGrafter"/>
</dbReference>
<feature type="domain" description="Cytidyltransferase-like" evidence="13">
    <location>
        <begin position="30"/>
        <end position="153"/>
    </location>
</feature>
<evidence type="ECO:0000256" key="10">
    <source>
        <dbReference type="ARBA" id="ARBA00024221"/>
    </source>
</evidence>
<comment type="pathway">
    <text evidence="1">Lipid metabolism.</text>
</comment>
<reference evidence="14" key="1">
    <citation type="submission" date="2021-03" db="EMBL/GenBank/DDBJ databases">
        <authorList>
            <person name="Tagirdzhanova G."/>
        </authorList>
    </citation>
    <scope>NUCLEOTIDE SEQUENCE</scope>
</reference>
<accession>A0A8H3EP21</accession>
<dbReference type="NCBIfam" id="TIGR00125">
    <property type="entry name" value="cyt_tran_rel"/>
    <property type="match status" value="2"/>
</dbReference>
<comment type="pathway">
    <text evidence="9">Phospholipid metabolism; phosphatidylethanolamine biosynthesis; phosphatidylethanolamine from ethanolamine: step 2/3.</text>
</comment>
<dbReference type="Proteomes" id="UP000664169">
    <property type="component" value="Unassembled WGS sequence"/>
</dbReference>
<evidence type="ECO:0000313" key="14">
    <source>
        <dbReference type="EMBL" id="CAF9908774.1"/>
    </source>
</evidence>
<evidence type="ECO:0000259" key="13">
    <source>
        <dbReference type="Pfam" id="PF01467"/>
    </source>
</evidence>
<dbReference type="PANTHER" id="PTHR45780:SF2">
    <property type="entry name" value="ETHANOLAMINE-PHOSPHATE CYTIDYLYLTRANSFERASE"/>
    <property type="match status" value="1"/>
</dbReference>
<keyword evidence="5" id="KW-0548">Nucleotidyltransferase</keyword>
<evidence type="ECO:0000256" key="8">
    <source>
        <dbReference type="ARBA" id="ARBA00023264"/>
    </source>
</evidence>
<evidence type="ECO:0000313" key="15">
    <source>
        <dbReference type="Proteomes" id="UP000664169"/>
    </source>
</evidence>
<dbReference type="InterPro" id="IPR014729">
    <property type="entry name" value="Rossmann-like_a/b/a_fold"/>
</dbReference>
<gene>
    <name evidence="14" type="ORF">GOMPHAMPRED_006309</name>
</gene>
<evidence type="ECO:0000256" key="12">
    <source>
        <dbReference type="SAM" id="MobiDB-lite"/>
    </source>
</evidence>
<keyword evidence="7" id="KW-0594">Phospholipid biosynthesis</keyword>
<dbReference type="InterPro" id="IPR041723">
    <property type="entry name" value="CCT"/>
</dbReference>
<evidence type="ECO:0000256" key="4">
    <source>
        <dbReference type="ARBA" id="ARBA00022679"/>
    </source>
</evidence>
<evidence type="ECO:0000256" key="7">
    <source>
        <dbReference type="ARBA" id="ARBA00023209"/>
    </source>
</evidence>
<evidence type="ECO:0000256" key="11">
    <source>
        <dbReference type="ARBA" id="ARBA00031473"/>
    </source>
</evidence>
<dbReference type="AlphaFoldDB" id="A0A8H3EP21"/>
<evidence type="ECO:0000256" key="9">
    <source>
        <dbReference type="ARBA" id="ARBA00024191"/>
    </source>
</evidence>
<proteinExistence type="inferred from homology"/>
<protein>
    <recommendedName>
        <fullName evidence="10">ethanolamine-phosphate cytidylyltransferase</fullName>
        <ecNumber evidence="10">2.7.7.14</ecNumber>
    </recommendedName>
    <alternativeName>
        <fullName evidence="11">CTP:phosphoethanolamine cytidylyltransferase</fullName>
    </alternativeName>
</protein>
<evidence type="ECO:0000256" key="5">
    <source>
        <dbReference type="ARBA" id="ARBA00022695"/>
    </source>
</evidence>
<keyword evidence="8" id="KW-1208">Phospholipid metabolism</keyword>
<evidence type="ECO:0000256" key="3">
    <source>
        <dbReference type="ARBA" id="ARBA00022516"/>
    </source>
</evidence>
<keyword evidence="3" id="KW-0444">Lipid biosynthesis</keyword>
<dbReference type="EC" id="2.7.7.14" evidence="10"/>
<dbReference type="SUPFAM" id="SSF52374">
    <property type="entry name" value="Nucleotidylyl transferase"/>
    <property type="match status" value="2"/>
</dbReference>
<comment type="caution">
    <text evidence="14">The sequence shown here is derived from an EMBL/GenBank/DDBJ whole genome shotgun (WGS) entry which is preliminary data.</text>
</comment>
<dbReference type="EMBL" id="CAJPDQ010000004">
    <property type="protein sequence ID" value="CAF9908774.1"/>
    <property type="molecule type" value="Genomic_DNA"/>
</dbReference>
<dbReference type="CDD" id="cd02174">
    <property type="entry name" value="CCT"/>
    <property type="match status" value="1"/>
</dbReference>
<dbReference type="Pfam" id="PF01467">
    <property type="entry name" value="CTP_transf_like"/>
    <property type="match status" value="2"/>
</dbReference>
<comment type="similarity">
    <text evidence="2">Belongs to the cytidylyltransferase family.</text>
</comment>
<keyword evidence="15" id="KW-1185">Reference proteome</keyword>
<dbReference type="OrthoDB" id="40021at2759"/>
<evidence type="ECO:0000256" key="2">
    <source>
        <dbReference type="ARBA" id="ARBA00010101"/>
    </source>
</evidence>
<dbReference type="UniPathway" id="UPA00558">
    <property type="reaction ID" value="UER00742"/>
</dbReference>
<evidence type="ECO:0000256" key="1">
    <source>
        <dbReference type="ARBA" id="ARBA00005189"/>
    </source>
</evidence>